<evidence type="ECO:0000313" key="2">
    <source>
        <dbReference type="EMBL" id="ROR34961.1"/>
    </source>
</evidence>
<keyword evidence="1" id="KW-0732">Signal</keyword>
<feature type="signal peptide" evidence="1">
    <location>
        <begin position="1"/>
        <end position="20"/>
    </location>
</feature>
<dbReference type="EMBL" id="RJVI01000001">
    <property type="protein sequence ID" value="ROR34961.1"/>
    <property type="molecule type" value="Genomic_DNA"/>
</dbReference>
<protein>
    <submittedName>
        <fullName evidence="2">Uncharacterized protein</fullName>
    </submittedName>
</protein>
<evidence type="ECO:0000256" key="1">
    <source>
        <dbReference type="SAM" id="SignalP"/>
    </source>
</evidence>
<organism evidence="2 3">
    <name type="scientific">Inmirania thermothiophila</name>
    <dbReference type="NCBI Taxonomy" id="1750597"/>
    <lineage>
        <taxon>Bacteria</taxon>
        <taxon>Pseudomonadati</taxon>
        <taxon>Pseudomonadota</taxon>
        <taxon>Gammaproteobacteria</taxon>
        <taxon>Chromatiales</taxon>
        <taxon>Ectothiorhodospiraceae</taxon>
        <taxon>Inmirania</taxon>
    </lineage>
</organism>
<dbReference type="Proteomes" id="UP000276634">
    <property type="component" value="Unassembled WGS sequence"/>
</dbReference>
<evidence type="ECO:0000313" key="3">
    <source>
        <dbReference type="Proteomes" id="UP000276634"/>
    </source>
</evidence>
<keyword evidence="3" id="KW-1185">Reference proteome</keyword>
<proteinExistence type="predicted"/>
<gene>
    <name evidence="2" type="ORF">EDC57_0874</name>
</gene>
<reference evidence="2 3" key="1">
    <citation type="submission" date="2018-11" db="EMBL/GenBank/DDBJ databases">
        <title>Genomic Encyclopedia of Type Strains, Phase IV (KMG-IV): sequencing the most valuable type-strain genomes for metagenomic binning, comparative biology and taxonomic classification.</title>
        <authorList>
            <person name="Goeker M."/>
        </authorList>
    </citation>
    <scope>NUCLEOTIDE SEQUENCE [LARGE SCALE GENOMIC DNA]</scope>
    <source>
        <strain evidence="2 3">DSM 100275</strain>
    </source>
</reference>
<accession>A0A3N1Y8U8</accession>
<feature type="chain" id="PRO_5017975759" evidence="1">
    <location>
        <begin position="21"/>
        <end position="81"/>
    </location>
</feature>
<sequence length="81" mass="8524">MHRKILTAALLMGASGVALASHCPLDAKAIDQALAKGTVPAGLAAEVKALRDKGMELHNAGQHRESERTLAEAMRKLLAAR</sequence>
<name>A0A3N1Y8U8_9GAMM</name>
<dbReference type="OrthoDB" id="8480939at2"/>
<dbReference type="RefSeq" id="WP_123400572.1">
    <property type="nucleotide sequence ID" value="NZ_RJVI01000001.1"/>
</dbReference>
<dbReference type="AlphaFoldDB" id="A0A3N1Y8U8"/>
<comment type="caution">
    <text evidence="2">The sequence shown here is derived from an EMBL/GenBank/DDBJ whole genome shotgun (WGS) entry which is preliminary data.</text>
</comment>